<protein>
    <submittedName>
        <fullName evidence="1">Uncharacterized protein</fullName>
    </submittedName>
</protein>
<accession>A0A2P2QTM7</accession>
<name>A0A2P2QTM7_RHIMU</name>
<dbReference type="EMBL" id="GGEC01089853">
    <property type="protein sequence ID" value="MBX70337.1"/>
    <property type="molecule type" value="Transcribed_RNA"/>
</dbReference>
<evidence type="ECO:0000313" key="1">
    <source>
        <dbReference type="EMBL" id="MBX70337.1"/>
    </source>
</evidence>
<reference evidence="1" key="1">
    <citation type="submission" date="2018-02" db="EMBL/GenBank/DDBJ databases">
        <title>Rhizophora mucronata_Transcriptome.</title>
        <authorList>
            <person name="Meera S.P."/>
            <person name="Sreeshan A."/>
            <person name="Augustine A."/>
        </authorList>
    </citation>
    <scope>NUCLEOTIDE SEQUENCE</scope>
    <source>
        <tissue evidence="1">Leaf</tissue>
    </source>
</reference>
<proteinExistence type="predicted"/>
<organism evidence="1">
    <name type="scientific">Rhizophora mucronata</name>
    <name type="common">Asiatic mangrove</name>
    <dbReference type="NCBI Taxonomy" id="61149"/>
    <lineage>
        <taxon>Eukaryota</taxon>
        <taxon>Viridiplantae</taxon>
        <taxon>Streptophyta</taxon>
        <taxon>Embryophyta</taxon>
        <taxon>Tracheophyta</taxon>
        <taxon>Spermatophyta</taxon>
        <taxon>Magnoliopsida</taxon>
        <taxon>eudicotyledons</taxon>
        <taxon>Gunneridae</taxon>
        <taxon>Pentapetalae</taxon>
        <taxon>rosids</taxon>
        <taxon>fabids</taxon>
        <taxon>Malpighiales</taxon>
        <taxon>Rhizophoraceae</taxon>
        <taxon>Rhizophora</taxon>
    </lineage>
</organism>
<sequence length="11" mass="1224">MMKHILHASGV</sequence>